<dbReference type="CDD" id="cd21747">
    <property type="entry name" value="Rad21_Rec8_M"/>
    <property type="match status" value="1"/>
</dbReference>
<evidence type="ECO:0000313" key="2">
    <source>
        <dbReference type="EnsemblMetazoa" id="XP_022671727"/>
    </source>
</evidence>
<dbReference type="Proteomes" id="UP000594260">
    <property type="component" value="Unplaced"/>
</dbReference>
<dbReference type="RefSeq" id="XP_022671727.1">
    <property type="nucleotide sequence ID" value="XM_022815992.1"/>
</dbReference>
<dbReference type="InParanoid" id="A0A7M7KW78"/>
<evidence type="ECO:0000256" key="1">
    <source>
        <dbReference type="SAM" id="MobiDB-lite"/>
    </source>
</evidence>
<reference evidence="2" key="1">
    <citation type="submission" date="2021-01" db="UniProtKB">
        <authorList>
            <consortium name="EnsemblMetazoa"/>
        </authorList>
    </citation>
    <scope>IDENTIFICATION</scope>
</reference>
<protein>
    <submittedName>
        <fullName evidence="2">Uncharacterized protein</fullName>
    </submittedName>
</protein>
<organism evidence="2 3">
    <name type="scientific">Varroa destructor</name>
    <name type="common">Honeybee mite</name>
    <dbReference type="NCBI Taxonomy" id="109461"/>
    <lineage>
        <taxon>Eukaryota</taxon>
        <taxon>Metazoa</taxon>
        <taxon>Ecdysozoa</taxon>
        <taxon>Arthropoda</taxon>
        <taxon>Chelicerata</taxon>
        <taxon>Arachnida</taxon>
        <taxon>Acari</taxon>
        <taxon>Parasitiformes</taxon>
        <taxon>Mesostigmata</taxon>
        <taxon>Gamasina</taxon>
        <taxon>Dermanyssoidea</taxon>
        <taxon>Varroidae</taxon>
        <taxon>Varroa</taxon>
    </lineage>
</organism>
<dbReference type="AlphaFoldDB" id="A0A7M7KW78"/>
<proteinExistence type="predicted"/>
<sequence length="606" mass="66985">MATPRSMYALSPGLCSVLQSAVERANELSANPTKRREFMCRFDSEFASATTEARYQNLFRKIVTWLQNIPNLDMPQRVEELRMAELAGAGILVIIKLHCAEVQPSFEDLLDQIEDAFSARLMAAQTKASKPPSEDIPSHILKERPGSLASILKEAGKKAAAISAQIEESLVDAERRDAESQLDVTSANVVPAEQVTLPEDYAIDLDDNEFFTDINDLLEDDGFGAPLSIPQVVVTSPPEKSTVFETSSGFDIYANEATLHVDVTQLLETKVVVGEQHPPADSFVLEPLDTRPVPPSRQPRKRIVSDATTKLTTLDLQRQIQDTSDIVRSLPDDRAAVIRNIRGWKTAAELLHHGSNVPRKGSTLQNEVLEAMNLPKRVQPTPAKQAPMGDEGTMQTDHEDDLGQSSLVVPGESMRQDETNIPPTDAPRETLESSSLPQASRIDTPSFEPLSATREGSVPTIFEGFQEKTASDAALAGTPPDATMQIFVTDIPPTERSSDEETVIIRSEETERSIDEAMRIRNSQDLITRAIRCNGERYTNPRNGKVVPYIAFSDIPKTGLCNEDHLPTLMSDLMVLIKLGIFICIQQETANESNDLYIFLRKKQLE</sequence>
<feature type="compositionally biased region" description="Polar residues" evidence="1">
    <location>
        <begin position="432"/>
        <end position="443"/>
    </location>
</feature>
<accession>A0A7M7KW78</accession>
<name>A0A7M7KW78_VARDE</name>
<feature type="region of interest" description="Disordered" evidence="1">
    <location>
        <begin position="376"/>
        <end position="454"/>
    </location>
</feature>
<dbReference type="EnsemblMetazoa" id="XM_022815992">
    <property type="protein sequence ID" value="XP_022671727"/>
    <property type="gene ID" value="LOC111254783"/>
</dbReference>
<evidence type="ECO:0000313" key="3">
    <source>
        <dbReference type="Proteomes" id="UP000594260"/>
    </source>
</evidence>
<dbReference type="GeneID" id="111254783"/>
<dbReference type="KEGG" id="vde:111254783"/>
<keyword evidence="3" id="KW-1185">Reference proteome</keyword>